<gene>
    <name evidence="3" type="ORF">F5X68DRAFT_147629</name>
</gene>
<evidence type="ECO:0000256" key="1">
    <source>
        <dbReference type="SAM" id="Phobius"/>
    </source>
</evidence>
<keyword evidence="4" id="KW-1185">Reference proteome</keyword>
<feature type="transmembrane region" description="Helical" evidence="1">
    <location>
        <begin position="12"/>
        <end position="32"/>
    </location>
</feature>
<feature type="transmembrane region" description="Helical" evidence="1">
    <location>
        <begin position="147"/>
        <end position="166"/>
    </location>
</feature>
<accession>A0A9P8VLK5</accession>
<dbReference type="PANTHER" id="PTHR42109:SF2">
    <property type="entry name" value="INTEGRAL MEMBRANE PROTEIN"/>
    <property type="match status" value="1"/>
</dbReference>
<reference evidence="3" key="1">
    <citation type="journal article" date="2021" name="Nat. Commun.">
        <title>Genetic determinants of endophytism in the Arabidopsis root mycobiome.</title>
        <authorList>
            <person name="Mesny F."/>
            <person name="Miyauchi S."/>
            <person name="Thiergart T."/>
            <person name="Pickel B."/>
            <person name="Atanasova L."/>
            <person name="Karlsson M."/>
            <person name="Huettel B."/>
            <person name="Barry K.W."/>
            <person name="Haridas S."/>
            <person name="Chen C."/>
            <person name="Bauer D."/>
            <person name="Andreopoulos W."/>
            <person name="Pangilinan J."/>
            <person name="LaButti K."/>
            <person name="Riley R."/>
            <person name="Lipzen A."/>
            <person name="Clum A."/>
            <person name="Drula E."/>
            <person name="Henrissat B."/>
            <person name="Kohler A."/>
            <person name="Grigoriev I.V."/>
            <person name="Martin F.M."/>
            <person name="Hacquard S."/>
        </authorList>
    </citation>
    <scope>NUCLEOTIDE SEQUENCE</scope>
    <source>
        <strain evidence="3">MPI-SDFR-AT-0117</strain>
    </source>
</reference>
<dbReference type="AlphaFoldDB" id="A0A9P8VLK5"/>
<feature type="transmembrane region" description="Helical" evidence="1">
    <location>
        <begin position="227"/>
        <end position="249"/>
    </location>
</feature>
<feature type="transmembrane region" description="Helical" evidence="1">
    <location>
        <begin position="78"/>
        <end position="99"/>
    </location>
</feature>
<feature type="transmembrane region" description="Helical" evidence="1">
    <location>
        <begin position="186"/>
        <end position="207"/>
    </location>
</feature>
<keyword evidence="1" id="KW-0812">Transmembrane</keyword>
<organism evidence="3 4">
    <name type="scientific">Plectosphaerella plurivora</name>
    <dbReference type="NCBI Taxonomy" id="936078"/>
    <lineage>
        <taxon>Eukaryota</taxon>
        <taxon>Fungi</taxon>
        <taxon>Dikarya</taxon>
        <taxon>Ascomycota</taxon>
        <taxon>Pezizomycotina</taxon>
        <taxon>Sordariomycetes</taxon>
        <taxon>Hypocreomycetidae</taxon>
        <taxon>Glomerellales</taxon>
        <taxon>Plectosphaerellaceae</taxon>
        <taxon>Plectosphaerella</taxon>
    </lineage>
</organism>
<name>A0A9P8VLK5_9PEZI</name>
<evidence type="ECO:0000313" key="3">
    <source>
        <dbReference type="EMBL" id="KAH6695742.1"/>
    </source>
</evidence>
<dbReference type="PANTHER" id="PTHR42109">
    <property type="entry name" value="UNPLACED GENOMIC SCAFFOLD UM_SCAF_CONTIG_1.265, WHOLE GENOME SHOTGUN SEQUENCE"/>
    <property type="match status" value="1"/>
</dbReference>
<proteinExistence type="predicted"/>
<dbReference type="Proteomes" id="UP000770015">
    <property type="component" value="Unassembled WGS sequence"/>
</dbReference>
<evidence type="ECO:0000259" key="2">
    <source>
        <dbReference type="Pfam" id="PF24800"/>
    </source>
</evidence>
<dbReference type="InterPro" id="IPR056119">
    <property type="entry name" value="DUF7702"/>
</dbReference>
<keyword evidence="1" id="KW-1133">Transmembrane helix</keyword>
<feature type="transmembrane region" description="Helical" evidence="1">
    <location>
        <begin position="39"/>
        <end position="58"/>
    </location>
</feature>
<feature type="transmembrane region" description="Helical" evidence="1">
    <location>
        <begin position="111"/>
        <end position="131"/>
    </location>
</feature>
<keyword evidence="1" id="KW-0472">Membrane</keyword>
<protein>
    <recommendedName>
        <fullName evidence="2">DUF7702 domain-containing protein</fullName>
    </recommendedName>
</protein>
<feature type="domain" description="DUF7702" evidence="2">
    <location>
        <begin position="11"/>
        <end position="246"/>
    </location>
</feature>
<evidence type="ECO:0000313" key="4">
    <source>
        <dbReference type="Proteomes" id="UP000770015"/>
    </source>
</evidence>
<comment type="caution">
    <text evidence="3">The sequence shown here is derived from an EMBL/GenBank/DDBJ whole genome shotgun (WGS) entry which is preliminary data.</text>
</comment>
<dbReference type="EMBL" id="JAGSXJ010000002">
    <property type="protein sequence ID" value="KAH6695742.1"/>
    <property type="molecule type" value="Genomic_DNA"/>
</dbReference>
<sequence length="268" mass="28769">MPPPPSAAKVNLAIADLVIYAILFFPVTWITWKHGKTGMVCWPIFISYFALRFVSDAWQVAKRNEPELPNTVAIMTNAGSIACLSLTLIGMVYEVNILLPLPPKRWVEKIMLGVMHIAMTAGIGLATYGGAPSATGAGGVANENLNHIGNCLMIFAMIFGLGGWIWTTGKRVLKLKPHPNFYAAKYLLTAACVALPFQLIRLGHSLTYSFTPYASLDPISGTFATRLILMFGMQLVVAIVATVGGWLSINTVPAGVEMGGVNPGFSAV</sequence>
<dbReference type="OrthoDB" id="2560628at2759"/>
<dbReference type="Pfam" id="PF24800">
    <property type="entry name" value="DUF7702"/>
    <property type="match status" value="1"/>
</dbReference>